<dbReference type="Proteomes" id="UP001569414">
    <property type="component" value="Unassembled WGS sequence"/>
</dbReference>
<dbReference type="RefSeq" id="WP_371843192.1">
    <property type="nucleotide sequence ID" value="NZ_JBGMEL010000006.1"/>
</dbReference>
<evidence type="ECO:0000313" key="1">
    <source>
        <dbReference type="EMBL" id="MFA0790431.1"/>
    </source>
</evidence>
<reference evidence="1 2" key="1">
    <citation type="submission" date="2024-08" db="EMBL/GenBank/DDBJ databases">
        <authorList>
            <person name="Ishaq N."/>
        </authorList>
    </citation>
    <scope>NUCLEOTIDE SEQUENCE [LARGE SCALE GENOMIC DNA]</scope>
    <source>
        <strain evidence="1 2">JCM 30400</strain>
    </source>
</reference>
<keyword evidence="2" id="KW-1185">Reference proteome</keyword>
<sequence length="109" mass="12079">MFKIDMQAVKRKWGIPRGMEGCHTAVWKNRYVFEGHVPASYVQGFLASPPEGGVGLIVTGMPVGSPGMEDGDKFEPYNIYLLLQGGDYRLYARIESLDDTGITYSSKTL</sequence>
<organism evidence="1 2">
    <name type="scientific">Microbulbifer echini</name>
    <dbReference type="NCBI Taxonomy" id="1529067"/>
    <lineage>
        <taxon>Bacteria</taxon>
        <taxon>Pseudomonadati</taxon>
        <taxon>Pseudomonadota</taxon>
        <taxon>Gammaproteobacteria</taxon>
        <taxon>Cellvibrionales</taxon>
        <taxon>Microbulbiferaceae</taxon>
        <taxon>Microbulbifer</taxon>
    </lineage>
</organism>
<evidence type="ECO:0000313" key="2">
    <source>
        <dbReference type="Proteomes" id="UP001569414"/>
    </source>
</evidence>
<protein>
    <submittedName>
        <fullName evidence="1">DUF411 domain-containing protein</fullName>
    </submittedName>
</protein>
<comment type="caution">
    <text evidence="1">The sequence shown here is derived from an EMBL/GenBank/DDBJ whole genome shotgun (WGS) entry which is preliminary data.</text>
</comment>
<dbReference type="InterPro" id="IPR007332">
    <property type="entry name" value="DUF411"/>
</dbReference>
<gene>
    <name evidence="1" type="ORF">ACCI51_07715</name>
</gene>
<dbReference type="EMBL" id="JBGMEL010000006">
    <property type="protein sequence ID" value="MFA0790431.1"/>
    <property type="molecule type" value="Genomic_DNA"/>
</dbReference>
<accession>A0ABV4NLY0</accession>
<name>A0ABV4NLY0_9GAMM</name>
<dbReference type="Pfam" id="PF04214">
    <property type="entry name" value="DUF411"/>
    <property type="match status" value="1"/>
</dbReference>
<proteinExistence type="predicted"/>